<comment type="caution">
    <text evidence="1">The sequence shown here is derived from an EMBL/GenBank/DDBJ whole genome shotgun (WGS) entry which is preliminary data.</text>
</comment>
<sequence length="53" mass="6145">MPARNKNLSSNQELVAYPFQASWFMSFFVYYDEKFDIAFSAGLAICLLMVQKL</sequence>
<reference evidence="2" key="1">
    <citation type="journal article" date="2023" name="G3 (Bethesda)">
        <title>Genome assembly and association tests identify interacting loci associated with vigor, precocity, and sex in interspecific pistachio rootstocks.</title>
        <authorList>
            <person name="Palmer W."/>
            <person name="Jacygrad E."/>
            <person name="Sagayaradj S."/>
            <person name="Cavanaugh K."/>
            <person name="Han R."/>
            <person name="Bertier L."/>
            <person name="Beede B."/>
            <person name="Kafkas S."/>
            <person name="Golino D."/>
            <person name="Preece J."/>
            <person name="Michelmore R."/>
        </authorList>
    </citation>
    <scope>NUCLEOTIDE SEQUENCE [LARGE SCALE GENOMIC DNA]</scope>
</reference>
<gene>
    <name evidence="1" type="ORF">Patl1_24336</name>
</gene>
<proteinExistence type="predicted"/>
<protein>
    <submittedName>
        <fullName evidence="1">Uncharacterized protein</fullName>
    </submittedName>
</protein>
<evidence type="ECO:0000313" key="1">
    <source>
        <dbReference type="EMBL" id="KAJ0079338.1"/>
    </source>
</evidence>
<accession>A0ACC0ZWI3</accession>
<evidence type="ECO:0000313" key="2">
    <source>
        <dbReference type="Proteomes" id="UP001164250"/>
    </source>
</evidence>
<dbReference type="Proteomes" id="UP001164250">
    <property type="component" value="Chromosome 13"/>
</dbReference>
<name>A0ACC0ZWI3_9ROSI</name>
<keyword evidence="2" id="KW-1185">Reference proteome</keyword>
<organism evidence="1 2">
    <name type="scientific">Pistacia atlantica</name>
    <dbReference type="NCBI Taxonomy" id="434234"/>
    <lineage>
        <taxon>Eukaryota</taxon>
        <taxon>Viridiplantae</taxon>
        <taxon>Streptophyta</taxon>
        <taxon>Embryophyta</taxon>
        <taxon>Tracheophyta</taxon>
        <taxon>Spermatophyta</taxon>
        <taxon>Magnoliopsida</taxon>
        <taxon>eudicotyledons</taxon>
        <taxon>Gunneridae</taxon>
        <taxon>Pentapetalae</taxon>
        <taxon>rosids</taxon>
        <taxon>malvids</taxon>
        <taxon>Sapindales</taxon>
        <taxon>Anacardiaceae</taxon>
        <taxon>Pistacia</taxon>
    </lineage>
</organism>
<dbReference type="EMBL" id="CM047909">
    <property type="protein sequence ID" value="KAJ0079338.1"/>
    <property type="molecule type" value="Genomic_DNA"/>
</dbReference>